<evidence type="ECO:0000313" key="1">
    <source>
        <dbReference type="EMBL" id="MBC9813679.1"/>
    </source>
</evidence>
<name>A0A8J6PL58_9FLAO</name>
<gene>
    <name evidence="1" type="ORF">H9Y05_14480</name>
</gene>
<dbReference type="EMBL" id="JACVEL010000013">
    <property type="protein sequence ID" value="MBC9813679.1"/>
    <property type="molecule type" value="Genomic_DNA"/>
</dbReference>
<keyword evidence="2" id="KW-1185">Reference proteome</keyword>
<dbReference type="RefSeq" id="WP_163489983.1">
    <property type="nucleotide sequence ID" value="NZ_JACVEL010000013.1"/>
</dbReference>
<reference evidence="1" key="1">
    <citation type="submission" date="2020-09" db="EMBL/GenBank/DDBJ databases">
        <title>Taishania pollutisoli gen. nov., sp. nov., Isolated from Tetrabromobisphenol A-Contaminated Soil.</title>
        <authorList>
            <person name="Chen Q."/>
        </authorList>
    </citation>
    <scope>NUCLEOTIDE SEQUENCE</scope>
    <source>
        <strain evidence="1">CZZ-1</strain>
    </source>
</reference>
<dbReference type="AlphaFoldDB" id="A0A8J6PL58"/>
<sequence length="165" mass="19152">MHKHVLIPTDFQMDSLNTIKKVIHDMNDEDTVAVTLLHGYFLNDSITDLLFNSRKDILKEIVPPVFFEGCELLKNKYASQLTHIKIDLFHGLNKRAFKSYVTNNQIDKVYIPAGINQKKATKRSFDITPYINDCCDDVSHVQFQEKHEESMENFSELFLNTIKIS</sequence>
<accession>A0A8J6PL58</accession>
<evidence type="ECO:0000313" key="2">
    <source>
        <dbReference type="Proteomes" id="UP000652681"/>
    </source>
</evidence>
<proteinExistence type="predicted"/>
<organism evidence="1 2">
    <name type="scientific">Taishania pollutisoli</name>
    <dbReference type="NCBI Taxonomy" id="2766479"/>
    <lineage>
        <taxon>Bacteria</taxon>
        <taxon>Pseudomonadati</taxon>
        <taxon>Bacteroidota</taxon>
        <taxon>Flavobacteriia</taxon>
        <taxon>Flavobacteriales</taxon>
        <taxon>Crocinitomicaceae</taxon>
        <taxon>Taishania</taxon>
    </lineage>
</organism>
<comment type="caution">
    <text evidence="1">The sequence shown here is derived from an EMBL/GenBank/DDBJ whole genome shotgun (WGS) entry which is preliminary data.</text>
</comment>
<protein>
    <submittedName>
        <fullName evidence="1">Uncharacterized protein</fullName>
    </submittedName>
</protein>
<dbReference type="Proteomes" id="UP000652681">
    <property type="component" value="Unassembled WGS sequence"/>
</dbReference>